<feature type="chain" id="PRO_5038897139" evidence="1">
    <location>
        <begin position="28"/>
        <end position="245"/>
    </location>
</feature>
<dbReference type="InterPro" id="IPR037126">
    <property type="entry name" value="PdaC/RsiV-like_sf"/>
</dbReference>
<protein>
    <submittedName>
        <fullName evidence="4">DUF4163 domain-containing protein</fullName>
    </submittedName>
</protein>
<dbReference type="InterPro" id="IPR021729">
    <property type="entry name" value="DUF3298"/>
</dbReference>
<gene>
    <name evidence="4" type="ORF">GBZ86_08815</name>
</gene>
<feature type="signal peptide" evidence="1">
    <location>
        <begin position="1"/>
        <end position="27"/>
    </location>
</feature>
<evidence type="ECO:0000313" key="5">
    <source>
        <dbReference type="Proteomes" id="UP000430345"/>
    </source>
</evidence>
<keyword evidence="1" id="KW-0732">Signal</keyword>
<dbReference type="EMBL" id="WHJC01000114">
    <property type="protein sequence ID" value="MPQ43858.1"/>
    <property type="molecule type" value="Genomic_DNA"/>
</dbReference>
<dbReference type="InterPro" id="IPR025303">
    <property type="entry name" value="PdaC"/>
</dbReference>
<sequence>MRNNIMKIKHRVLINFFSFCCVFLLLAEAVYGNDIKVKVFDKELKEKNEYMDINLNIPQVNIDSNISFKDKINKSIYDDIKNWKRDLEYLAKNDKEDFQKSNAPWIPFILNTTYNEAYNNKNILSLVIDYYQYTGGAHGLTTRISYNFYLNEEKKLMLKDIFKDNYDYKDFIDNFIKKEIEKSPKEYFNNGKKFTGVKENTDFYISEKELVVYFQLYEIAPYSSGIREFKIPYKLLKDNLKYELK</sequence>
<feature type="domain" description="DUF3298" evidence="2">
    <location>
        <begin position="159"/>
        <end position="234"/>
    </location>
</feature>
<dbReference type="AlphaFoldDB" id="A0A6I1MN09"/>
<proteinExistence type="predicted"/>
<evidence type="ECO:0000259" key="2">
    <source>
        <dbReference type="Pfam" id="PF11738"/>
    </source>
</evidence>
<name>A0A6I1MN09_9CLOT</name>
<dbReference type="Proteomes" id="UP000430345">
    <property type="component" value="Unassembled WGS sequence"/>
</dbReference>
<dbReference type="Gene3D" id="3.90.640.20">
    <property type="entry name" value="Heat-shock cognate protein, ATPase"/>
    <property type="match status" value="1"/>
</dbReference>
<keyword evidence="5" id="KW-1185">Reference proteome</keyword>
<dbReference type="OrthoDB" id="5637at2"/>
<accession>A0A6I1MN09</accession>
<feature type="domain" description="Deacetylase PdaC" evidence="3">
    <location>
        <begin position="45"/>
        <end position="141"/>
    </location>
</feature>
<evidence type="ECO:0000259" key="3">
    <source>
        <dbReference type="Pfam" id="PF13739"/>
    </source>
</evidence>
<dbReference type="Pfam" id="PF13739">
    <property type="entry name" value="PdaC"/>
    <property type="match status" value="1"/>
</dbReference>
<organism evidence="4 5">
    <name type="scientific">Clostridium tarantellae</name>
    <dbReference type="NCBI Taxonomy" id="39493"/>
    <lineage>
        <taxon>Bacteria</taxon>
        <taxon>Bacillati</taxon>
        <taxon>Bacillota</taxon>
        <taxon>Clostridia</taxon>
        <taxon>Eubacteriales</taxon>
        <taxon>Clostridiaceae</taxon>
        <taxon>Clostridium</taxon>
    </lineage>
</organism>
<evidence type="ECO:0000313" key="4">
    <source>
        <dbReference type="EMBL" id="MPQ43858.1"/>
    </source>
</evidence>
<comment type="caution">
    <text evidence="4">The sequence shown here is derived from an EMBL/GenBank/DDBJ whole genome shotgun (WGS) entry which is preliminary data.</text>
</comment>
<dbReference type="Gene3D" id="3.30.565.40">
    <property type="entry name" value="Fervidobacterium nodosum Rt17-B1 like"/>
    <property type="match status" value="1"/>
</dbReference>
<evidence type="ECO:0000256" key="1">
    <source>
        <dbReference type="SAM" id="SignalP"/>
    </source>
</evidence>
<reference evidence="4 5" key="1">
    <citation type="submission" date="2019-10" db="EMBL/GenBank/DDBJ databases">
        <title>The Genome Sequence of Clostridium tarantellae Isolated from Fish Brain.</title>
        <authorList>
            <person name="Bano L."/>
            <person name="Kiel M."/>
            <person name="Sales G."/>
            <person name="Doxey A.C."/>
            <person name="Mansfield M.J."/>
            <person name="Schiavone M."/>
            <person name="Rossetto O."/>
            <person name="Pirazzini M."/>
            <person name="Dobrindt U."/>
            <person name="Montecucco C."/>
        </authorList>
    </citation>
    <scope>NUCLEOTIDE SEQUENCE [LARGE SCALE GENOMIC DNA]</scope>
    <source>
        <strain evidence="4 5">DSM 3997</strain>
    </source>
</reference>
<dbReference type="Pfam" id="PF11738">
    <property type="entry name" value="DUF3298"/>
    <property type="match status" value="1"/>
</dbReference>